<organism evidence="2 3">
    <name type="scientific">Colletotrichum asianum</name>
    <dbReference type="NCBI Taxonomy" id="702518"/>
    <lineage>
        <taxon>Eukaryota</taxon>
        <taxon>Fungi</taxon>
        <taxon>Dikarya</taxon>
        <taxon>Ascomycota</taxon>
        <taxon>Pezizomycotina</taxon>
        <taxon>Sordariomycetes</taxon>
        <taxon>Hypocreomycetidae</taxon>
        <taxon>Glomerellales</taxon>
        <taxon>Glomerellaceae</taxon>
        <taxon>Colletotrichum</taxon>
        <taxon>Colletotrichum gloeosporioides species complex</taxon>
    </lineage>
</organism>
<gene>
    <name evidence="2" type="ORF">GQ607_009026</name>
</gene>
<dbReference type="AlphaFoldDB" id="A0A8H3WDG4"/>
<dbReference type="InterPro" id="IPR031348">
    <property type="entry name" value="PigL_N"/>
</dbReference>
<feature type="domain" description="Azaphilone pigments biosynthesis cluster protein L N-terminal" evidence="1">
    <location>
        <begin position="1"/>
        <end position="210"/>
    </location>
</feature>
<evidence type="ECO:0000313" key="3">
    <source>
        <dbReference type="Proteomes" id="UP000434172"/>
    </source>
</evidence>
<dbReference type="Pfam" id="PF17111">
    <property type="entry name" value="PigL_N"/>
    <property type="match status" value="1"/>
</dbReference>
<dbReference type="Proteomes" id="UP000434172">
    <property type="component" value="Unassembled WGS sequence"/>
</dbReference>
<name>A0A8H3WDG4_9PEZI</name>
<proteinExistence type="predicted"/>
<keyword evidence="3" id="KW-1185">Reference proteome</keyword>
<reference evidence="2 3" key="1">
    <citation type="submission" date="2019-12" db="EMBL/GenBank/DDBJ databases">
        <title>A genome sequence resource for the geographically widespread anthracnose pathogen Colletotrichum asianum.</title>
        <authorList>
            <person name="Meng Y."/>
        </authorList>
    </citation>
    <scope>NUCLEOTIDE SEQUENCE [LARGE SCALE GENOMIC DNA]</scope>
    <source>
        <strain evidence="2 3">ICMP 18580</strain>
    </source>
</reference>
<sequence>MDPLSIGTSVVAVGGFAFTSCTALHSLIRSLQSQNKDARALKAEVGDLAAVLSSLLETIASNPNLDFEVLKQPLQRCGQACEEYGKIIAQCTKHSNDTSRPSVRDWIAQRYLQGDINDFRDMLSAHKSTINIALANANLRIAAVSPEVLDSYKDMIADTTCDLKTHMQDMQEKIDRLKAGDIAAVDEVALEWHAMTEEKESTKHGLDMCARLSAQISEFEAASAESARYAGRPSAHKHIKTGLSQAGQSIKSLVGRLQSHEALVSSQLEAMSLQGALSEPVASQLERLQQTKESLSQCIRIVSEAGELANERSNVFEDLTLSDNSYAFSVSTVNDLVTARRLKLSERSRHFGGQVTDETVQKSMEALTQLDAEHLRCSTGMGGSRKVTPITTMTDGSTHSRNFRDRFGPGVTLVAKSE</sequence>
<accession>A0A8H3WDG4</accession>
<dbReference type="OrthoDB" id="5068804at2759"/>
<evidence type="ECO:0000259" key="1">
    <source>
        <dbReference type="Pfam" id="PF17111"/>
    </source>
</evidence>
<evidence type="ECO:0000313" key="2">
    <source>
        <dbReference type="EMBL" id="KAF0323817.1"/>
    </source>
</evidence>
<comment type="caution">
    <text evidence="2">The sequence shown here is derived from an EMBL/GenBank/DDBJ whole genome shotgun (WGS) entry which is preliminary data.</text>
</comment>
<dbReference type="EMBL" id="WOWK01000049">
    <property type="protein sequence ID" value="KAF0323817.1"/>
    <property type="molecule type" value="Genomic_DNA"/>
</dbReference>
<protein>
    <recommendedName>
        <fullName evidence="1">Azaphilone pigments biosynthesis cluster protein L N-terminal domain-containing protein</fullName>
    </recommendedName>
</protein>